<evidence type="ECO:0000256" key="5">
    <source>
        <dbReference type="ARBA" id="ARBA00013101"/>
    </source>
</evidence>
<evidence type="ECO:0000259" key="15">
    <source>
        <dbReference type="SMART" id="SM01329"/>
    </source>
</evidence>
<gene>
    <name evidence="16" type="ORF">SAMN05216551_105276</name>
</gene>
<evidence type="ECO:0000256" key="12">
    <source>
        <dbReference type="ARBA" id="ARBA00023211"/>
    </source>
</evidence>
<evidence type="ECO:0000313" key="17">
    <source>
        <dbReference type="Proteomes" id="UP000243719"/>
    </source>
</evidence>
<dbReference type="InterPro" id="IPR050501">
    <property type="entry name" value="ICDH/IPMDH"/>
</dbReference>
<organism evidence="16 17">
    <name type="scientific">Chitinasiproducens palmae</name>
    <dbReference type="NCBI Taxonomy" id="1770053"/>
    <lineage>
        <taxon>Bacteria</taxon>
        <taxon>Pseudomonadati</taxon>
        <taxon>Pseudomonadota</taxon>
        <taxon>Betaproteobacteria</taxon>
        <taxon>Burkholderiales</taxon>
        <taxon>Burkholderiaceae</taxon>
        <taxon>Chitinasiproducens</taxon>
    </lineage>
</organism>
<keyword evidence="17" id="KW-1185">Reference proteome</keyword>
<evidence type="ECO:0000256" key="3">
    <source>
        <dbReference type="ARBA" id="ARBA00008319"/>
    </source>
</evidence>
<comment type="subunit">
    <text evidence="4">Homodimer.</text>
</comment>
<feature type="domain" description="Isopropylmalate dehydrogenase-like" evidence="15">
    <location>
        <begin position="5"/>
        <end position="356"/>
    </location>
</feature>
<keyword evidence="8" id="KW-0479">Metal-binding</keyword>
<keyword evidence="13" id="KW-0100">Branched-chain amino acid biosynthesis</keyword>
<keyword evidence="6" id="KW-0432">Leucine biosynthesis</keyword>
<dbReference type="EMBL" id="FNLO01000005">
    <property type="protein sequence ID" value="SDV48661.1"/>
    <property type="molecule type" value="Genomic_DNA"/>
</dbReference>
<evidence type="ECO:0000256" key="4">
    <source>
        <dbReference type="ARBA" id="ARBA00011738"/>
    </source>
</evidence>
<dbReference type="PANTHER" id="PTHR43275:SF1">
    <property type="entry name" value="D-MALATE DEHYDROGENASE [DECARBOXYLATING]"/>
    <property type="match status" value="1"/>
</dbReference>
<dbReference type="PANTHER" id="PTHR43275">
    <property type="entry name" value="D-MALATE DEHYDROGENASE [DECARBOXYLATING]"/>
    <property type="match status" value="1"/>
</dbReference>
<evidence type="ECO:0000256" key="14">
    <source>
        <dbReference type="ARBA" id="ARBA00033138"/>
    </source>
</evidence>
<keyword evidence="12" id="KW-0464">Manganese</keyword>
<evidence type="ECO:0000256" key="11">
    <source>
        <dbReference type="ARBA" id="ARBA00023027"/>
    </source>
</evidence>
<keyword evidence="11" id="KW-0520">NAD</keyword>
<accession>A0A1H2PPH1</accession>
<sequence length="361" mass="38885">MSEYEIAVVHGDGIGPEVCAAAKSVVEAVPGLTGLNYVEYPGGANEYLRSGSALPTQTLEGCRKAHAVLHGATGIPGVTYADGTETGIEFGLQLRFALDLFANVRPIRLREGVRSRLAGRQAGDIDYVIVRENTEGLYAARGTGIILRDETATDTLVMTRKGIERVCRFAFELARSRNGAPGDGKKRVTCCDKANVLRSYAFFRRVFDEVAEQYPDIEVDYAYADAMTCYMVERPEHFDVIVTENMFGDIISDLAACTVGSMGMSPSGEVGDEHGFFQAAHGSAPTIAGQNIANPYGSILSAATMLEWLGKRHNDERLSAGARAIEAAVDQALRDPSGLTRDIGGQASTTDVTQRVISFLR</sequence>
<dbReference type="FunFam" id="3.40.718.10:FF:000006">
    <property type="entry name" value="3-isopropylmalate dehydrogenase"/>
    <property type="match status" value="1"/>
</dbReference>
<evidence type="ECO:0000256" key="8">
    <source>
        <dbReference type="ARBA" id="ARBA00022723"/>
    </source>
</evidence>
<comment type="cofactor">
    <cofactor evidence="2">
        <name>Mg(2+)</name>
        <dbReference type="ChEBI" id="CHEBI:18420"/>
    </cofactor>
</comment>
<dbReference type="SUPFAM" id="SSF53659">
    <property type="entry name" value="Isocitrate/Isopropylmalate dehydrogenase-like"/>
    <property type="match status" value="1"/>
</dbReference>
<dbReference type="InterPro" id="IPR019818">
    <property type="entry name" value="IsoCit/isopropylmalate_DH_CS"/>
</dbReference>
<dbReference type="Pfam" id="PF00180">
    <property type="entry name" value="Iso_dh"/>
    <property type="match status" value="1"/>
</dbReference>
<dbReference type="Gene3D" id="3.40.718.10">
    <property type="entry name" value="Isopropylmalate Dehydrogenase"/>
    <property type="match status" value="1"/>
</dbReference>
<dbReference type="GO" id="GO:0000287">
    <property type="term" value="F:magnesium ion binding"/>
    <property type="evidence" value="ECO:0007669"/>
    <property type="project" value="InterPro"/>
</dbReference>
<proteinExistence type="inferred from homology"/>
<evidence type="ECO:0000256" key="13">
    <source>
        <dbReference type="ARBA" id="ARBA00023304"/>
    </source>
</evidence>
<dbReference type="STRING" id="1770053.SAMN05216551_105276"/>
<evidence type="ECO:0000256" key="9">
    <source>
        <dbReference type="ARBA" id="ARBA00022842"/>
    </source>
</evidence>
<keyword evidence="10" id="KW-0560">Oxidoreductase</keyword>
<dbReference type="OrthoDB" id="5289857at2"/>
<evidence type="ECO:0000313" key="16">
    <source>
        <dbReference type="EMBL" id="SDV48661.1"/>
    </source>
</evidence>
<protein>
    <recommendedName>
        <fullName evidence="5">3-isopropylmalate dehydrogenase</fullName>
        <ecNumber evidence="5">1.1.1.85</ecNumber>
    </recommendedName>
    <alternativeName>
        <fullName evidence="14">3-IPM-DH</fullName>
    </alternativeName>
</protein>
<comment type="similarity">
    <text evidence="3">Belongs to the isocitrate and isopropylmalate dehydrogenases family. LeuB type 1 subfamily.</text>
</comment>
<dbReference type="GO" id="GO:0009098">
    <property type="term" value="P:L-leucine biosynthetic process"/>
    <property type="evidence" value="ECO:0007669"/>
    <property type="project" value="UniProtKB-KW"/>
</dbReference>
<evidence type="ECO:0000256" key="2">
    <source>
        <dbReference type="ARBA" id="ARBA00001946"/>
    </source>
</evidence>
<dbReference type="EC" id="1.1.1.85" evidence="5"/>
<dbReference type="GO" id="GO:0003862">
    <property type="term" value="F:3-isopropylmalate dehydrogenase activity"/>
    <property type="evidence" value="ECO:0007669"/>
    <property type="project" value="UniProtKB-EC"/>
</dbReference>
<comment type="cofactor">
    <cofactor evidence="1">
        <name>Mn(2+)</name>
        <dbReference type="ChEBI" id="CHEBI:29035"/>
    </cofactor>
</comment>
<dbReference type="SMART" id="SM01329">
    <property type="entry name" value="Iso_dh"/>
    <property type="match status" value="1"/>
</dbReference>
<keyword evidence="9" id="KW-0460">Magnesium</keyword>
<dbReference type="Proteomes" id="UP000243719">
    <property type="component" value="Unassembled WGS sequence"/>
</dbReference>
<reference evidence="17" key="1">
    <citation type="submission" date="2016-09" db="EMBL/GenBank/DDBJ databases">
        <authorList>
            <person name="Varghese N."/>
            <person name="Submissions S."/>
        </authorList>
    </citation>
    <scope>NUCLEOTIDE SEQUENCE [LARGE SCALE GENOMIC DNA]</scope>
    <source>
        <strain evidence="17">JS23</strain>
    </source>
</reference>
<dbReference type="InterPro" id="IPR024084">
    <property type="entry name" value="IsoPropMal-DH-like_dom"/>
</dbReference>
<dbReference type="RefSeq" id="WP_091907916.1">
    <property type="nucleotide sequence ID" value="NZ_FNLO01000005.1"/>
</dbReference>
<name>A0A1H2PPH1_9BURK</name>
<dbReference type="PROSITE" id="PS00470">
    <property type="entry name" value="IDH_IMDH"/>
    <property type="match status" value="1"/>
</dbReference>
<keyword evidence="7" id="KW-0028">Amino-acid biosynthesis</keyword>
<evidence type="ECO:0000256" key="7">
    <source>
        <dbReference type="ARBA" id="ARBA00022605"/>
    </source>
</evidence>
<dbReference type="GO" id="GO:0051287">
    <property type="term" value="F:NAD binding"/>
    <property type="evidence" value="ECO:0007669"/>
    <property type="project" value="InterPro"/>
</dbReference>
<dbReference type="AlphaFoldDB" id="A0A1H2PPH1"/>
<evidence type="ECO:0000256" key="1">
    <source>
        <dbReference type="ARBA" id="ARBA00001936"/>
    </source>
</evidence>
<evidence type="ECO:0000256" key="10">
    <source>
        <dbReference type="ARBA" id="ARBA00023002"/>
    </source>
</evidence>
<evidence type="ECO:0000256" key="6">
    <source>
        <dbReference type="ARBA" id="ARBA00022430"/>
    </source>
</evidence>